<accession>A0A9X2DSM5</accession>
<protein>
    <submittedName>
        <fullName evidence="2">Class I SAM-dependent methyltransferase</fullName>
    </submittedName>
</protein>
<dbReference type="GO" id="GO:0032259">
    <property type="term" value="P:methylation"/>
    <property type="evidence" value="ECO:0007669"/>
    <property type="project" value="UniProtKB-KW"/>
</dbReference>
<reference evidence="2" key="1">
    <citation type="submission" date="2022-05" db="EMBL/GenBank/DDBJ databases">
        <title>Comparative Genomics of Spacecraft Associated Microbes.</title>
        <authorList>
            <person name="Tran M.T."/>
            <person name="Wright A."/>
            <person name="Seuylemezian A."/>
            <person name="Eisen J."/>
            <person name="Coil D."/>
        </authorList>
    </citation>
    <scope>NUCLEOTIDE SEQUENCE</scope>
    <source>
        <strain evidence="2">214.1.1</strain>
    </source>
</reference>
<comment type="caution">
    <text evidence="2">The sequence shown here is derived from an EMBL/GenBank/DDBJ whole genome shotgun (WGS) entry which is preliminary data.</text>
</comment>
<dbReference type="InterPro" id="IPR029063">
    <property type="entry name" value="SAM-dependent_MTases_sf"/>
</dbReference>
<dbReference type="EMBL" id="JAMBOL010000033">
    <property type="protein sequence ID" value="MCM3716289.1"/>
    <property type="molecule type" value="Genomic_DNA"/>
</dbReference>
<evidence type="ECO:0000313" key="2">
    <source>
        <dbReference type="EMBL" id="MCM3716289.1"/>
    </source>
</evidence>
<sequence length="350" mass="39695">MARLASEAKAGFYPTPIIEMELICSKLKIPHNQTQETYNILDPCAGMGDAIVVAQRALSQSGATVKSYGIEIEETRAIAAQGKVDSLLHCSYDEARMSQEAFSLLYLNPPFQEMGGERMEKIFLEDLTEDRLGPGGILVFNIPQPILKKCAKLLASRFIDLSVYRFTDDHFDAYKQVIVFGRRRQKGFRKEHERAYQQKMEERLQVISQMPKDKLPSLDRVDDIVYELSPAPKKLMSFYSTKVTMNDILNNQGLDQEVKLLIRDFEEVQNNTKKLEPALPLQTAHLAAALQSGYVPEQMGADHLLVSRTQHVESERTQISARSEKEQRVTTYSTKNTMRIFSKKGIVDLG</sequence>
<dbReference type="SUPFAM" id="SSF53335">
    <property type="entry name" value="S-adenosyl-L-methionine-dependent methyltransferases"/>
    <property type="match status" value="1"/>
</dbReference>
<proteinExistence type="predicted"/>
<dbReference type="Pfam" id="PF19587">
    <property type="entry name" value="DUF6094"/>
    <property type="match status" value="1"/>
</dbReference>
<dbReference type="Gene3D" id="3.40.50.150">
    <property type="entry name" value="Vaccinia Virus protein VP39"/>
    <property type="match status" value="1"/>
</dbReference>
<keyword evidence="2" id="KW-0808">Transferase</keyword>
<keyword evidence="3" id="KW-1185">Reference proteome</keyword>
<evidence type="ECO:0000313" key="3">
    <source>
        <dbReference type="Proteomes" id="UP001139179"/>
    </source>
</evidence>
<dbReference type="AlphaFoldDB" id="A0A9X2DSM5"/>
<gene>
    <name evidence="2" type="ORF">M3202_19785</name>
</gene>
<keyword evidence="2" id="KW-0489">Methyltransferase</keyword>
<dbReference type="CDD" id="cd02440">
    <property type="entry name" value="AdoMet_MTases"/>
    <property type="match status" value="1"/>
</dbReference>
<dbReference type="Proteomes" id="UP001139179">
    <property type="component" value="Unassembled WGS sequence"/>
</dbReference>
<evidence type="ECO:0000259" key="1">
    <source>
        <dbReference type="Pfam" id="PF19587"/>
    </source>
</evidence>
<organism evidence="2 3">
    <name type="scientific">Halalkalibacter oceani</name>
    <dbReference type="NCBI Taxonomy" id="1653776"/>
    <lineage>
        <taxon>Bacteria</taxon>
        <taxon>Bacillati</taxon>
        <taxon>Bacillota</taxon>
        <taxon>Bacilli</taxon>
        <taxon>Bacillales</taxon>
        <taxon>Bacillaceae</taxon>
        <taxon>Halalkalibacter</taxon>
    </lineage>
</organism>
<dbReference type="RefSeq" id="WP_251224960.1">
    <property type="nucleotide sequence ID" value="NZ_JAMBOL010000033.1"/>
</dbReference>
<dbReference type="GO" id="GO:0008168">
    <property type="term" value="F:methyltransferase activity"/>
    <property type="evidence" value="ECO:0007669"/>
    <property type="project" value="UniProtKB-KW"/>
</dbReference>
<name>A0A9X2DSM5_9BACI</name>
<feature type="domain" description="DUF6094" evidence="1">
    <location>
        <begin position="2"/>
        <end position="193"/>
    </location>
</feature>
<dbReference type="InterPro" id="IPR046076">
    <property type="entry name" value="DUF6094"/>
</dbReference>